<protein>
    <submittedName>
        <fullName evidence="1">Uncharacterized protein</fullName>
    </submittedName>
</protein>
<dbReference type="CDD" id="cd15482">
    <property type="entry name" value="Sialidase_non-viral"/>
    <property type="match status" value="1"/>
</dbReference>
<evidence type="ECO:0000313" key="1">
    <source>
        <dbReference type="EMBL" id="SVB81162.1"/>
    </source>
</evidence>
<accession>A0A382H1V6</accession>
<feature type="non-terminal residue" evidence="1">
    <location>
        <position position="1"/>
    </location>
</feature>
<dbReference type="AlphaFoldDB" id="A0A382H1V6"/>
<dbReference type="InterPro" id="IPR036278">
    <property type="entry name" value="Sialidase_sf"/>
</dbReference>
<sequence>VSVLITNSVEAHYGFPRMVRAQNADLLLFYRVGTTHAYDDAAIAMRRSSDNGMSWSAEEILWRCEAGFSAHNPVAIVASNGKVILWASRFEYGPKLRHPNWWSISDDDGATWTAWSVFDPSPQHNCYYVTDSIHTSAGLLAADATFPLSGKGTCHTRIHFSRDDGFTWSWRSNLTSPASNLGDEVALIETETDSILCIQR</sequence>
<proteinExistence type="predicted"/>
<dbReference type="SUPFAM" id="SSF50939">
    <property type="entry name" value="Sialidases"/>
    <property type="match status" value="1"/>
</dbReference>
<gene>
    <name evidence="1" type="ORF">METZ01_LOCUS234016</name>
</gene>
<dbReference type="EMBL" id="UINC01058652">
    <property type="protein sequence ID" value="SVB81162.1"/>
    <property type="molecule type" value="Genomic_DNA"/>
</dbReference>
<feature type="non-terminal residue" evidence="1">
    <location>
        <position position="200"/>
    </location>
</feature>
<reference evidence="1" key="1">
    <citation type="submission" date="2018-05" db="EMBL/GenBank/DDBJ databases">
        <authorList>
            <person name="Lanie J.A."/>
            <person name="Ng W.-L."/>
            <person name="Kazmierczak K.M."/>
            <person name="Andrzejewski T.M."/>
            <person name="Davidsen T.M."/>
            <person name="Wayne K.J."/>
            <person name="Tettelin H."/>
            <person name="Glass J.I."/>
            <person name="Rusch D."/>
            <person name="Podicherti R."/>
            <person name="Tsui H.-C.T."/>
            <person name="Winkler M.E."/>
        </authorList>
    </citation>
    <scope>NUCLEOTIDE SEQUENCE</scope>
</reference>
<name>A0A382H1V6_9ZZZZ</name>
<organism evidence="1">
    <name type="scientific">marine metagenome</name>
    <dbReference type="NCBI Taxonomy" id="408172"/>
    <lineage>
        <taxon>unclassified sequences</taxon>
        <taxon>metagenomes</taxon>
        <taxon>ecological metagenomes</taxon>
    </lineage>
</organism>
<dbReference type="Gene3D" id="2.120.10.10">
    <property type="match status" value="1"/>
</dbReference>